<dbReference type="SUPFAM" id="SSF51126">
    <property type="entry name" value="Pectin lyase-like"/>
    <property type="match status" value="1"/>
</dbReference>
<evidence type="ECO:0000256" key="3">
    <source>
        <dbReference type="ARBA" id="ARBA00022737"/>
    </source>
</evidence>
<evidence type="ECO:0000256" key="5">
    <source>
        <dbReference type="ARBA" id="ARBA00023326"/>
    </source>
</evidence>
<dbReference type="InterPro" id="IPR012334">
    <property type="entry name" value="Pectin_lyas_fold"/>
</dbReference>
<feature type="signal peptide" evidence="6">
    <location>
        <begin position="1"/>
        <end position="18"/>
    </location>
</feature>
<dbReference type="GO" id="GO:0016787">
    <property type="term" value="F:hydrolase activity"/>
    <property type="evidence" value="ECO:0007669"/>
    <property type="project" value="UniProtKB-KW"/>
</dbReference>
<keyword evidence="7" id="KW-0378">Hydrolase</keyword>
<dbReference type="AlphaFoldDB" id="A0A6A6TBW1"/>
<keyword evidence="3" id="KW-0677">Repeat</keyword>
<dbReference type="PANTHER" id="PTHR31736:SF9">
    <property type="entry name" value="ENDO-XYLOGALACTURONAN HYDROLASE A-RELATED"/>
    <property type="match status" value="1"/>
</dbReference>
<evidence type="ECO:0000256" key="2">
    <source>
        <dbReference type="ARBA" id="ARBA00022525"/>
    </source>
</evidence>
<keyword evidence="8" id="KW-1185">Reference proteome</keyword>
<dbReference type="GO" id="GO:0000272">
    <property type="term" value="P:polysaccharide catabolic process"/>
    <property type="evidence" value="ECO:0007669"/>
    <property type="project" value="UniProtKB-KW"/>
</dbReference>
<keyword evidence="5" id="KW-0624">Polysaccharide degradation</keyword>
<protein>
    <submittedName>
        <fullName evidence="7">Glycoside hydrolase family 28 protein</fullName>
    </submittedName>
</protein>
<dbReference type="Proteomes" id="UP000799324">
    <property type="component" value="Unassembled WGS sequence"/>
</dbReference>
<dbReference type="Gene3D" id="2.160.20.10">
    <property type="entry name" value="Single-stranded right-handed beta-helix, Pectin lyase-like"/>
    <property type="match status" value="1"/>
</dbReference>
<keyword evidence="4" id="KW-0119">Carbohydrate metabolism</keyword>
<keyword evidence="2" id="KW-0964">Secreted</keyword>
<evidence type="ECO:0000313" key="8">
    <source>
        <dbReference type="Proteomes" id="UP000799324"/>
    </source>
</evidence>
<evidence type="ECO:0000313" key="7">
    <source>
        <dbReference type="EMBL" id="KAF2656094.1"/>
    </source>
</evidence>
<dbReference type="PANTHER" id="PTHR31736">
    <property type="match status" value="1"/>
</dbReference>
<dbReference type="OrthoDB" id="187139at2759"/>
<dbReference type="GO" id="GO:0005576">
    <property type="term" value="C:extracellular region"/>
    <property type="evidence" value="ECO:0007669"/>
    <property type="project" value="UniProtKB-SubCell"/>
</dbReference>
<evidence type="ECO:0000256" key="4">
    <source>
        <dbReference type="ARBA" id="ARBA00023277"/>
    </source>
</evidence>
<accession>A0A6A6TBW1</accession>
<gene>
    <name evidence="7" type="ORF">K491DRAFT_778223</name>
</gene>
<name>A0A6A6TBW1_9PLEO</name>
<proteinExistence type="predicted"/>
<feature type="chain" id="PRO_5025610340" evidence="6">
    <location>
        <begin position="19"/>
        <end position="386"/>
    </location>
</feature>
<evidence type="ECO:0000256" key="6">
    <source>
        <dbReference type="SAM" id="SignalP"/>
    </source>
</evidence>
<reference evidence="7" key="1">
    <citation type="journal article" date="2020" name="Stud. Mycol.">
        <title>101 Dothideomycetes genomes: a test case for predicting lifestyles and emergence of pathogens.</title>
        <authorList>
            <person name="Haridas S."/>
            <person name="Albert R."/>
            <person name="Binder M."/>
            <person name="Bloem J."/>
            <person name="Labutti K."/>
            <person name="Salamov A."/>
            <person name="Andreopoulos B."/>
            <person name="Baker S."/>
            <person name="Barry K."/>
            <person name="Bills G."/>
            <person name="Bluhm B."/>
            <person name="Cannon C."/>
            <person name="Castanera R."/>
            <person name="Culley D."/>
            <person name="Daum C."/>
            <person name="Ezra D."/>
            <person name="Gonzalez J."/>
            <person name="Henrissat B."/>
            <person name="Kuo A."/>
            <person name="Liang C."/>
            <person name="Lipzen A."/>
            <person name="Lutzoni F."/>
            <person name="Magnuson J."/>
            <person name="Mondo S."/>
            <person name="Nolan M."/>
            <person name="Ohm R."/>
            <person name="Pangilinan J."/>
            <person name="Park H.-J."/>
            <person name="Ramirez L."/>
            <person name="Alfaro M."/>
            <person name="Sun H."/>
            <person name="Tritt A."/>
            <person name="Yoshinaga Y."/>
            <person name="Zwiers L.-H."/>
            <person name="Turgeon B."/>
            <person name="Goodwin S."/>
            <person name="Spatafora J."/>
            <person name="Crous P."/>
            <person name="Grigoriev I."/>
        </authorList>
    </citation>
    <scope>NUCLEOTIDE SEQUENCE</scope>
    <source>
        <strain evidence="7">CBS 122681</strain>
    </source>
</reference>
<keyword evidence="6" id="KW-0732">Signal</keyword>
<comment type="subcellular location">
    <subcellularLocation>
        <location evidence="1">Secreted</location>
    </subcellularLocation>
</comment>
<evidence type="ECO:0000256" key="1">
    <source>
        <dbReference type="ARBA" id="ARBA00004613"/>
    </source>
</evidence>
<dbReference type="EMBL" id="MU004340">
    <property type="protein sequence ID" value="KAF2656094.1"/>
    <property type="molecule type" value="Genomic_DNA"/>
</dbReference>
<sequence length="386" mass="42222">MICSHLLSLIYLAGLSIQSGLLPPNKRAPCTVLAGGYEAIDDAIAINTALKDCGNGGTIVLPSDQVYSIRSPIDFAQCHDCDVQLEGELLFSNDQSLWANQSAFISFDGVDGAKFRSLTGKGLVDGNAKTYYQRPRDHVSSQPALVPIVASSDVYIDGLVLRNPPLQFFRVDGGSSMIHFSNLKLTVENQWWQSIWTDGESIGFQFRNSTHITLESVDVDFRSNYADYHVGACVGIDYITSDIYINNVNCNNTDTGVLLQFGSLGGGTPAADDQWAKNIFISNYTANSKYNTGFMNMLEFDYSKIWNVTYDGVKIIGGNQLTNTNCYVVSNGITDACSCGHLGGLEHLQANFTDIRFKNYSGETSKPALACSCHSTCDFHFDGWSI</sequence>
<dbReference type="InterPro" id="IPR011050">
    <property type="entry name" value="Pectin_lyase_fold/virulence"/>
</dbReference>
<organism evidence="7 8">
    <name type="scientific">Lophiostoma macrostomum CBS 122681</name>
    <dbReference type="NCBI Taxonomy" id="1314788"/>
    <lineage>
        <taxon>Eukaryota</taxon>
        <taxon>Fungi</taxon>
        <taxon>Dikarya</taxon>
        <taxon>Ascomycota</taxon>
        <taxon>Pezizomycotina</taxon>
        <taxon>Dothideomycetes</taxon>
        <taxon>Pleosporomycetidae</taxon>
        <taxon>Pleosporales</taxon>
        <taxon>Lophiostomataceae</taxon>
        <taxon>Lophiostoma</taxon>
    </lineage>
</organism>